<dbReference type="InterPro" id="IPR000944">
    <property type="entry name" value="Tscrpt_reg_Rrf2"/>
</dbReference>
<dbReference type="PANTHER" id="PTHR33221:SF13">
    <property type="entry name" value="TRANSCRIPTIONAL REGULATOR-RELATED"/>
    <property type="match status" value="1"/>
</dbReference>
<name>A0A6P1DGJ6_9NOCA</name>
<sequence>MRMGEGVEWGIHCCLTIAWLEDRGPISTARLAQWFDLPQQYLKKRLQALVRAEILTSIPGARGGFELARRPARITLMDVVTAIEGPDEAFRCTEIRRDGVGTTAPSTRFAKPCGVSTAMRKADLAWRRELAAQTIADLMAQTPDSTVEWTRRTYAQLTV</sequence>
<dbReference type="PROSITE" id="PS51197">
    <property type="entry name" value="HTH_RRF2_2"/>
    <property type="match status" value="1"/>
</dbReference>
<reference evidence="3 4" key="1">
    <citation type="submission" date="2020-01" db="EMBL/GenBank/DDBJ databases">
        <title>Genetics and antimicrobial susceptibilities of Nocardia species isolated from the soil; a comparison with species isolated from humans.</title>
        <authorList>
            <person name="Carrasco G."/>
            <person name="Monzon S."/>
            <person name="Sansegundo M."/>
            <person name="Garcia E."/>
            <person name="Garrido N."/>
            <person name="Medina M.J."/>
            <person name="Villalon P."/>
            <person name="Ramirez-Arocha A.C."/>
            <person name="Jimenez P."/>
            <person name="Cuesta I."/>
            <person name="Valdezate S."/>
        </authorList>
    </citation>
    <scope>NUCLEOTIDE SEQUENCE [LARGE SCALE GENOMIC DNA]</scope>
    <source>
        <strain evidence="1 3">CNM20110639</strain>
        <strain evidence="2 4">CNM20110649</strain>
    </source>
</reference>
<dbReference type="GO" id="GO:0005829">
    <property type="term" value="C:cytosol"/>
    <property type="evidence" value="ECO:0007669"/>
    <property type="project" value="TreeGrafter"/>
</dbReference>
<evidence type="ECO:0000313" key="1">
    <source>
        <dbReference type="EMBL" id="NEW48304.1"/>
    </source>
</evidence>
<comment type="caution">
    <text evidence="1">The sequence shown here is derived from an EMBL/GenBank/DDBJ whole genome shotgun (WGS) entry which is preliminary data.</text>
</comment>
<dbReference type="Pfam" id="PF02082">
    <property type="entry name" value="Rrf2"/>
    <property type="match status" value="1"/>
</dbReference>
<accession>A0A6P1DGJ6</accession>
<dbReference type="EMBL" id="JAAGUX010000025">
    <property type="protein sequence ID" value="NEW57083.1"/>
    <property type="molecule type" value="Genomic_DNA"/>
</dbReference>
<dbReference type="NCBIfam" id="TIGR00738">
    <property type="entry name" value="rrf2_super"/>
    <property type="match status" value="1"/>
</dbReference>
<dbReference type="AlphaFoldDB" id="A0A6P1DGJ6"/>
<dbReference type="Proteomes" id="UP000468928">
    <property type="component" value="Unassembled WGS sequence"/>
</dbReference>
<proteinExistence type="predicted"/>
<dbReference type="Proteomes" id="UP000470876">
    <property type="component" value="Unassembled WGS sequence"/>
</dbReference>
<dbReference type="SUPFAM" id="SSF46785">
    <property type="entry name" value="Winged helix' DNA-binding domain"/>
    <property type="match status" value="1"/>
</dbReference>
<evidence type="ECO:0000313" key="2">
    <source>
        <dbReference type="EMBL" id="NEW57083.1"/>
    </source>
</evidence>
<dbReference type="EMBL" id="JAAGUZ010000151">
    <property type="protein sequence ID" value="NEW48304.1"/>
    <property type="molecule type" value="Genomic_DNA"/>
</dbReference>
<gene>
    <name evidence="1" type="ORF">GV789_28385</name>
    <name evidence="2" type="ORF">GV794_15670</name>
</gene>
<evidence type="ECO:0000313" key="4">
    <source>
        <dbReference type="Proteomes" id="UP000470876"/>
    </source>
</evidence>
<dbReference type="PANTHER" id="PTHR33221">
    <property type="entry name" value="WINGED HELIX-TURN-HELIX TRANSCRIPTIONAL REGULATOR, RRF2 FAMILY"/>
    <property type="match status" value="1"/>
</dbReference>
<protein>
    <submittedName>
        <fullName evidence="1">Rrf2 family transcriptional regulator</fullName>
    </submittedName>
</protein>
<dbReference type="Gene3D" id="1.10.10.10">
    <property type="entry name" value="Winged helix-like DNA-binding domain superfamily/Winged helix DNA-binding domain"/>
    <property type="match status" value="1"/>
</dbReference>
<keyword evidence="4" id="KW-1185">Reference proteome</keyword>
<evidence type="ECO:0000313" key="3">
    <source>
        <dbReference type="Proteomes" id="UP000468928"/>
    </source>
</evidence>
<dbReference type="RefSeq" id="WP_163826486.1">
    <property type="nucleotide sequence ID" value="NZ_JAAGUX010000025.1"/>
</dbReference>
<dbReference type="InterPro" id="IPR036390">
    <property type="entry name" value="WH_DNA-bd_sf"/>
</dbReference>
<dbReference type="InterPro" id="IPR036388">
    <property type="entry name" value="WH-like_DNA-bd_sf"/>
</dbReference>
<organism evidence="1 3">
    <name type="scientific">Nocardia cyriacigeorgica</name>
    <dbReference type="NCBI Taxonomy" id="135487"/>
    <lineage>
        <taxon>Bacteria</taxon>
        <taxon>Bacillati</taxon>
        <taxon>Actinomycetota</taxon>
        <taxon>Actinomycetes</taxon>
        <taxon>Mycobacteriales</taxon>
        <taxon>Nocardiaceae</taxon>
        <taxon>Nocardia</taxon>
    </lineage>
</organism>
<dbReference type="GO" id="GO:0003700">
    <property type="term" value="F:DNA-binding transcription factor activity"/>
    <property type="evidence" value="ECO:0007669"/>
    <property type="project" value="TreeGrafter"/>
</dbReference>